<feature type="region of interest" description="Disordered" evidence="1">
    <location>
        <begin position="378"/>
        <end position="434"/>
    </location>
</feature>
<sequence>MVKKGSIRIFLLVITMSLFLLAIMSGGSLAYESVTSGPQTYSKETKISGIDISNLTESEALLKLEKRVQEWKEQAVINIETKDRNIPISVDVVQFHLENTIANYSPENAVLSVSIDQTHLNKLQPDLGVRIFEKVLLQKLQEDIRNKAQTLSATSLSFSIYDYVEPETEALYTTVSEFRVPIPDDADPSYYVRELNGKSVKGAESFSILQHAKGASFHNETALNVVASAIYGAVLETNFSINQRHINQHRPEYIEKGREASVKMEEGHDLIVQNKNNATYTLELKQTDEEVIAKWIGYPLPHEYMVQIRNDKEVKPRTIVHYSDSSYETELKQKGSSGEVFEVHRIRVDENNEKLDEFISEDYYAPVNRVEVRYERASKQEGALNNETNSNSQSSHDNTSTESEENQLNSDSSPEQNTDARSGDGWDITDSPEK</sequence>
<accession>A0ABV6LJ52</accession>
<gene>
    <name evidence="2" type="ORF">ACFFGV_02400</name>
</gene>
<dbReference type="Pfam" id="PF04294">
    <property type="entry name" value="VanW"/>
    <property type="match status" value="1"/>
</dbReference>
<dbReference type="InterPro" id="IPR007391">
    <property type="entry name" value="Vancomycin_resist_VanW"/>
</dbReference>
<reference evidence="2 3" key="1">
    <citation type="submission" date="2024-09" db="EMBL/GenBank/DDBJ databases">
        <authorList>
            <person name="Sun Q."/>
            <person name="Mori K."/>
        </authorList>
    </citation>
    <scope>NUCLEOTIDE SEQUENCE [LARGE SCALE GENOMIC DNA]</scope>
    <source>
        <strain evidence="2 3">NCAIM B.02529</strain>
    </source>
</reference>
<evidence type="ECO:0000256" key="1">
    <source>
        <dbReference type="SAM" id="MobiDB-lite"/>
    </source>
</evidence>
<dbReference type="EMBL" id="JBHLTP010000003">
    <property type="protein sequence ID" value="MFC0522440.1"/>
    <property type="molecule type" value="Genomic_DNA"/>
</dbReference>
<keyword evidence="3" id="KW-1185">Reference proteome</keyword>
<dbReference type="RefSeq" id="WP_377344971.1">
    <property type="nucleotide sequence ID" value="NZ_JBHLTP010000003.1"/>
</dbReference>
<evidence type="ECO:0000313" key="3">
    <source>
        <dbReference type="Proteomes" id="UP001589836"/>
    </source>
</evidence>
<protein>
    <submittedName>
        <fullName evidence="2">VanW family protein</fullName>
    </submittedName>
</protein>
<organism evidence="2 3">
    <name type="scientific">Pontibacillus salicampi</name>
    <dbReference type="NCBI Taxonomy" id="1449801"/>
    <lineage>
        <taxon>Bacteria</taxon>
        <taxon>Bacillati</taxon>
        <taxon>Bacillota</taxon>
        <taxon>Bacilli</taxon>
        <taxon>Bacillales</taxon>
        <taxon>Bacillaceae</taxon>
        <taxon>Pontibacillus</taxon>
    </lineage>
</organism>
<evidence type="ECO:0000313" key="2">
    <source>
        <dbReference type="EMBL" id="MFC0522440.1"/>
    </source>
</evidence>
<dbReference type="Proteomes" id="UP001589836">
    <property type="component" value="Unassembled WGS sequence"/>
</dbReference>
<comment type="caution">
    <text evidence="2">The sequence shown here is derived from an EMBL/GenBank/DDBJ whole genome shotgun (WGS) entry which is preliminary data.</text>
</comment>
<feature type="compositionally biased region" description="Polar residues" evidence="1">
    <location>
        <begin position="383"/>
        <end position="420"/>
    </location>
</feature>
<proteinExistence type="predicted"/>
<name>A0ABV6LJ52_9BACI</name>